<comment type="caution">
    <text evidence="3">The sequence shown here is derived from an EMBL/GenBank/DDBJ whole genome shotgun (WGS) entry which is preliminary data.</text>
</comment>
<dbReference type="Pfam" id="PF00135">
    <property type="entry name" value="COesterase"/>
    <property type="match status" value="1"/>
</dbReference>
<reference evidence="3" key="2">
    <citation type="journal article" date="2021" name="PeerJ">
        <title>Extensive microbial diversity within the chicken gut microbiome revealed by metagenomics and culture.</title>
        <authorList>
            <person name="Gilroy R."/>
            <person name="Ravi A."/>
            <person name="Getino M."/>
            <person name="Pursley I."/>
            <person name="Horton D.L."/>
            <person name="Alikhan N.F."/>
            <person name="Baker D."/>
            <person name="Gharbi K."/>
            <person name="Hall N."/>
            <person name="Watson M."/>
            <person name="Adriaenssens E.M."/>
            <person name="Foster-Nyarko E."/>
            <person name="Jarju S."/>
            <person name="Secka A."/>
            <person name="Antonio M."/>
            <person name="Oren A."/>
            <person name="Chaudhuri R.R."/>
            <person name="La Ragione R."/>
            <person name="Hildebrand F."/>
            <person name="Pallen M.J."/>
        </authorList>
    </citation>
    <scope>NUCLEOTIDE SEQUENCE</scope>
    <source>
        <strain evidence="3">ChiGjej1B1-24693</strain>
    </source>
</reference>
<dbReference type="EMBL" id="DVLP01000341">
    <property type="protein sequence ID" value="HIT76228.1"/>
    <property type="molecule type" value="Genomic_DNA"/>
</dbReference>
<dbReference type="InterPro" id="IPR050309">
    <property type="entry name" value="Type-B_Carboxylest/Lipase"/>
</dbReference>
<dbReference type="Gene3D" id="3.40.50.1820">
    <property type="entry name" value="alpha/beta hydrolase"/>
    <property type="match status" value="1"/>
</dbReference>
<dbReference type="InterPro" id="IPR029058">
    <property type="entry name" value="AB_hydrolase_fold"/>
</dbReference>
<evidence type="ECO:0000259" key="2">
    <source>
        <dbReference type="Pfam" id="PF00135"/>
    </source>
</evidence>
<name>A0A9D1H095_9ACTN</name>
<accession>A0A9D1H095</accession>
<dbReference type="InterPro" id="IPR002018">
    <property type="entry name" value="CarbesteraseB"/>
</dbReference>
<reference evidence="3" key="1">
    <citation type="submission" date="2020-10" db="EMBL/GenBank/DDBJ databases">
        <authorList>
            <person name="Gilroy R."/>
        </authorList>
    </citation>
    <scope>NUCLEOTIDE SEQUENCE</scope>
    <source>
        <strain evidence="3">ChiGjej1B1-24693</strain>
    </source>
</reference>
<feature type="domain" description="Carboxylesterase type B" evidence="2">
    <location>
        <begin position="26"/>
        <end position="219"/>
    </location>
</feature>
<protein>
    <submittedName>
        <fullName evidence="3">Carboxylesterase/lipase family protein</fullName>
    </submittedName>
</protein>
<evidence type="ECO:0000256" key="1">
    <source>
        <dbReference type="SAM" id="MobiDB-lite"/>
    </source>
</evidence>
<evidence type="ECO:0000313" key="3">
    <source>
        <dbReference type="EMBL" id="HIT76228.1"/>
    </source>
</evidence>
<feature type="region of interest" description="Disordered" evidence="1">
    <location>
        <begin position="36"/>
        <end position="55"/>
    </location>
</feature>
<dbReference type="SUPFAM" id="SSF53474">
    <property type="entry name" value="alpha/beta-Hydrolases"/>
    <property type="match status" value="1"/>
</dbReference>
<dbReference type="PANTHER" id="PTHR11559">
    <property type="entry name" value="CARBOXYLESTERASE"/>
    <property type="match status" value="1"/>
</dbReference>
<gene>
    <name evidence="3" type="ORF">IAA98_11635</name>
</gene>
<sequence>MTQLRRFDTPAGIIEALVDGEVVRARGIRYARAERFHPPVPEPPSTEPIEATHPSPACVQVVDEPGILRVDGLAGLEMSEDCLRVSVTLPADADPDAGLPVMVWIHGGAYRNGAADSPLHDPDALVVEHRVVVVNVGYRLGALGYLGAPGRPHNLGLLDQREALRWVQRNIAHLGGDPDQVTVFGESAGADAIAHLMISQDVITDDRPLFRRAIVQSAPLGTVRARELLAEAQASALTTLPADGALGSLLEVDTAVAASARRAGISGLMPYGVQYGRDPLPPATEAEATWQQVAPRIDLLAGTNAREVALYQDAPQVIRIRDLALIGPVLTEAAVTLLTRRVFERPTARFVERHQRAGGRARRYLFTGGVPGNRLRAAHAGELPYLFPTPGWAPSALLDGTSIAAVHRAGAGMRAMWASFARTGIADDAGATELLRLV</sequence>
<organism evidence="3 4">
    <name type="scientific">Candidatus Avipropionibacterium avicola</name>
    <dbReference type="NCBI Taxonomy" id="2840701"/>
    <lineage>
        <taxon>Bacteria</taxon>
        <taxon>Bacillati</taxon>
        <taxon>Actinomycetota</taxon>
        <taxon>Actinomycetes</taxon>
        <taxon>Propionibacteriales</taxon>
        <taxon>Propionibacteriaceae</taxon>
        <taxon>Propionibacteriaceae incertae sedis</taxon>
        <taxon>Candidatus Avipropionibacterium</taxon>
    </lineage>
</organism>
<dbReference type="AlphaFoldDB" id="A0A9D1H095"/>
<dbReference type="Proteomes" id="UP000886842">
    <property type="component" value="Unassembled WGS sequence"/>
</dbReference>
<evidence type="ECO:0000313" key="4">
    <source>
        <dbReference type="Proteomes" id="UP000886842"/>
    </source>
</evidence>
<proteinExistence type="predicted"/>